<evidence type="ECO:0000259" key="8">
    <source>
        <dbReference type="Pfam" id="PF02706"/>
    </source>
</evidence>
<evidence type="ECO:0000256" key="1">
    <source>
        <dbReference type="ARBA" id="ARBA00004651"/>
    </source>
</evidence>
<feature type="transmembrane region" description="Helical" evidence="7">
    <location>
        <begin position="585"/>
        <end position="604"/>
    </location>
</feature>
<dbReference type="InterPro" id="IPR003856">
    <property type="entry name" value="LPS_length_determ_N"/>
</dbReference>
<keyword evidence="6 7" id="KW-0472">Membrane</keyword>
<feature type="transmembrane region" description="Helical" evidence="7">
    <location>
        <begin position="315"/>
        <end position="338"/>
    </location>
</feature>
<feature type="domain" description="O-antigen ligase-related" evidence="9">
    <location>
        <begin position="205"/>
        <end position="330"/>
    </location>
</feature>
<dbReference type="Pfam" id="PF04932">
    <property type="entry name" value="Wzy_C"/>
    <property type="match status" value="1"/>
</dbReference>
<comment type="similarity">
    <text evidence="2">Belongs to the CpsC/CapA family.</text>
</comment>
<sequence>MNNQWPALDVQAKFTISDWLVVAYVILLPIQFRTPIGLRFAPSDVCLLFYFMFGLFRIQIVKSTWSLWHLGMLLVFAIGNYISLLQNGYLSQYVLLEKDFGLLLLFLSYVMIVSFTTDWIRCRRLVQCFILSTVLQNIVAIAAFFLLKITGFNITWLNYESSRLSGMLVDPNAYGGLLVLAFALHIMTSGKTNPIFTRRFGVFCTVSLGIGILLTFSRSAWIGLVTIVLVVALFRPMYVLRIVTVGVFTFGIVLIVLGSRYLPVIESMSLRIKQITARMDYIYTALNRFKDHPIFGVGVGTFQDQYNWILHNTTLWFLAEFGLVGMVTFLGFILWFFYKGMSAYRIADENQKPLVFGFMLGHLSMFGLSLGIEALYQRHWWLIMGLLAASHFLGSKDPLIYSLPIGVRRSTKMDDALDLRQLLKIIRDRIWLILLITIAITLLAGVGGPYLLKPQYQASTEILLNISSPMNGNSQGSVTQSEIASNLMLIETFRTVIKSPRIMEPASKQLGIPINALMKQVSVDNVTNSQVLSIVAKDSNPKEAMRIANTVANIFENQITKLMKVDNVSVLNPANMTKQVWPMPFLTSAIAFVFGLIVSIGGVLSKEYFDTRLRTEQIIVKHLGLPIIGKVPVIDTNLKRTTRKPHGE</sequence>
<feature type="transmembrane region" description="Helical" evidence="7">
    <location>
        <begin position="129"/>
        <end position="151"/>
    </location>
</feature>
<dbReference type="EMBL" id="CP089291">
    <property type="protein sequence ID" value="UOF88964.1"/>
    <property type="molecule type" value="Genomic_DNA"/>
</dbReference>
<name>A0ABY4CFA2_9BACL</name>
<keyword evidence="11" id="KW-1185">Reference proteome</keyword>
<organism evidence="10 11">
    <name type="scientific">Fodinisporobacter ferrooxydans</name>
    <dbReference type="NCBI Taxonomy" id="2901836"/>
    <lineage>
        <taxon>Bacteria</taxon>
        <taxon>Bacillati</taxon>
        <taxon>Bacillota</taxon>
        <taxon>Bacilli</taxon>
        <taxon>Bacillales</taxon>
        <taxon>Alicyclobacillaceae</taxon>
        <taxon>Fodinisporobacter</taxon>
    </lineage>
</organism>
<feature type="transmembrane region" description="Helical" evidence="7">
    <location>
        <begin position="239"/>
        <end position="262"/>
    </location>
</feature>
<keyword evidence="5 7" id="KW-1133">Transmembrane helix</keyword>
<feature type="transmembrane region" description="Helical" evidence="7">
    <location>
        <begin position="430"/>
        <end position="452"/>
    </location>
</feature>
<evidence type="ECO:0000256" key="7">
    <source>
        <dbReference type="SAM" id="Phobius"/>
    </source>
</evidence>
<dbReference type="InterPro" id="IPR050445">
    <property type="entry name" value="Bact_polysacc_biosynth/exp"/>
</dbReference>
<feature type="transmembrane region" description="Helical" evidence="7">
    <location>
        <begin position="12"/>
        <end position="30"/>
    </location>
</feature>
<dbReference type="InterPro" id="IPR007016">
    <property type="entry name" value="O-antigen_ligase-rel_domated"/>
</dbReference>
<dbReference type="PANTHER" id="PTHR32309:SF13">
    <property type="entry name" value="FERRIC ENTEROBACTIN TRANSPORT PROTEIN FEPE"/>
    <property type="match status" value="1"/>
</dbReference>
<feature type="transmembrane region" description="Helical" evidence="7">
    <location>
        <begin position="200"/>
        <end position="233"/>
    </location>
</feature>
<proteinExistence type="inferred from homology"/>
<evidence type="ECO:0000256" key="2">
    <source>
        <dbReference type="ARBA" id="ARBA00006683"/>
    </source>
</evidence>
<feature type="transmembrane region" description="Helical" evidence="7">
    <location>
        <begin position="67"/>
        <end position="88"/>
    </location>
</feature>
<evidence type="ECO:0000256" key="5">
    <source>
        <dbReference type="ARBA" id="ARBA00022989"/>
    </source>
</evidence>
<reference evidence="10" key="1">
    <citation type="submission" date="2021-12" db="EMBL/GenBank/DDBJ databases">
        <title>Alicyclobacillaceae gen. nov., sp. nov., isolated from chalcocite enrichment system.</title>
        <authorList>
            <person name="Jiang Z."/>
        </authorList>
    </citation>
    <scope>NUCLEOTIDE SEQUENCE</scope>
    <source>
        <strain evidence="10">MYW30-H2</strain>
    </source>
</reference>
<gene>
    <name evidence="10" type="ORF">LSG31_13625</name>
</gene>
<feature type="transmembrane region" description="Helical" evidence="7">
    <location>
        <begin position="100"/>
        <end position="117"/>
    </location>
</feature>
<evidence type="ECO:0000256" key="6">
    <source>
        <dbReference type="ARBA" id="ARBA00023136"/>
    </source>
</evidence>
<evidence type="ECO:0000259" key="9">
    <source>
        <dbReference type="Pfam" id="PF04932"/>
    </source>
</evidence>
<evidence type="ECO:0000256" key="3">
    <source>
        <dbReference type="ARBA" id="ARBA00022475"/>
    </source>
</evidence>
<feature type="transmembrane region" description="Helical" evidence="7">
    <location>
        <begin position="354"/>
        <end position="376"/>
    </location>
</feature>
<feature type="transmembrane region" description="Helical" evidence="7">
    <location>
        <begin position="36"/>
        <end position="55"/>
    </location>
</feature>
<dbReference type="Pfam" id="PF02706">
    <property type="entry name" value="Wzz"/>
    <property type="match status" value="1"/>
</dbReference>
<evidence type="ECO:0000256" key="4">
    <source>
        <dbReference type="ARBA" id="ARBA00022692"/>
    </source>
</evidence>
<dbReference type="PANTHER" id="PTHR32309">
    <property type="entry name" value="TYROSINE-PROTEIN KINASE"/>
    <property type="match status" value="1"/>
</dbReference>
<accession>A0ABY4CFA2</accession>
<keyword evidence="3" id="KW-1003">Cell membrane</keyword>
<dbReference type="RefSeq" id="WP_347435645.1">
    <property type="nucleotide sequence ID" value="NZ_CP089291.1"/>
</dbReference>
<dbReference type="Proteomes" id="UP000830167">
    <property type="component" value="Chromosome"/>
</dbReference>
<comment type="subcellular location">
    <subcellularLocation>
        <location evidence="1">Cell membrane</location>
        <topology evidence="1">Multi-pass membrane protein</topology>
    </subcellularLocation>
</comment>
<feature type="transmembrane region" description="Helical" evidence="7">
    <location>
        <begin position="171"/>
        <end position="188"/>
    </location>
</feature>
<protein>
    <submittedName>
        <fullName evidence="10">Wzz/FepE/Etk N-terminal domain-containing protein</fullName>
    </submittedName>
</protein>
<evidence type="ECO:0000313" key="11">
    <source>
        <dbReference type="Proteomes" id="UP000830167"/>
    </source>
</evidence>
<keyword evidence="4 7" id="KW-0812">Transmembrane</keyword>
<feature type="domain" description="Polysaccharide chain length determinant N-terminal" evidence="8">
    <location>
        <begin position="416"/>
        <end position="510"/>
    </location>
</feature>
<evidence type="ECO:0000313" key="10">
    <source>
        <dbReference type="EMBL" id="UOF88964.1"/>
    </source>
</evidence>